<gene>
    <name evidence="3" type="ORF">CathTA2_1859</name>
    <name evidence="4" type="ORF">HUR95_13840</name>
</gene>
<dbReference type="eggNOG" id="COG1559">
    <property type="taxonomic scope" value="Bacteria"/>
</dbReference>
<reference evidence="4" key="3">
    <citation type="submission" date="2021-08" db="EMBL/GenBank/DDBJ databases">
        <authorList>
            <person name="de Jong S."/>
            <person name="van den Broek M."/>
            <person name="Merkel A."/>
            <person name="de la Torre Cortes P."/>
            <person name="Kalamorz F."/>
            <person name="Cook G."/>
            <person name="van Loosdrecht M."/>
            <person name="McMillan D."/>
        </authorList>
    </citation>
    <scope>NUCLEOTIDE SEQUENCE</scope>
    <source>
        <strain evidence="4">TA2.A1</strain>
    </source>
</reference>
<feature type="transmembrane region" description="Helical" evidence="2">
    <location>
        <begin position="115"/>
        <end position="135"/>
    </location>
</feature>
<reference evidence="4 6" key="2">
    <citation type="journal article" date="2020" name="Extremophiles">
        <title>Genomic analysis of Caldalkalibacillus thermarum TA2.A1 reveals aerobic alkaliphilic metabolism and evolutionary hallmarks linking alkaliphilic bacteria and plant life.</title>
        <authorList>
            <person name="de Jong S.I."/>
            <person name="van den Broek M.A."/>
            <person name="Merkel A.Y."/>
            <person name="de la Torre Cortes P."/>
            <person name="Kalamorz F."/>
            <person name="Cook G.M."/>
            <person name="van Loosdrecht M.C.M."/>
            <person name="McMillan D.G.G."/>
        </authorList>
    </citation>
    <scope>NUCLEOTIDE SEQUENCE [LARGE SCALE GENOMIC DNA]</scope>
    <source>
        <strain evidence="4 6">TA2.A1</strain>
    </source>
</reference>
<dbReference type="GO" id="GO:0016829">
    <property type="term" value="F:lyase activity"/>
    <property type="evidence" value="ECO:0007669"/>
    <property type="project" value="UniProtKB-KW"/>
</dbReference>
<dbReference type="Gene3D" id="3.30.1490.480">
    <property type="entry name" value="Endolytic murein transglycosylase"/>
    <property type="match status" value="1"/>
</dbReference>
<evidence type="ECO:0000313" key="4">
    <source>
        <dbReference type="EMBL" id="QZT33340.1"/>
    </source>
</evidence>
<proteinExistence type="predicted"/>
<keyword evidence="6" id="KW-1185">Reference proteome</keyword>
<feature type="region of interest" description="Disordered" evidence="1">
    <location>
        <begin position="207"/>
        <end position="228"/>
    </location>
</feature>
<reference evidence="3 5" key="1">
    <citation type="journal article" date="2011" name="J. Bacteriol.">
        <title>Draft genome sequence of the thermoalkaliphilic Caldalkalibacillus thermarum strain TA2.A1.</title>
        <authorList>
            <person name="Kalamorz F."/>
            <person name="Keis S."/>
            <person name="McMillan D.G."/>
            <person name="Olsson K."/>
            <person name="Stanton J.A."/>
            <person name="Stockwell P."/>
            <person name="Black M.A."/>
            <person name="Klingeman D.M."/>
            <person name="Land M.L."/>
            <person name="Han C.S."/>
            <person name="Martin S.L."/>
            <person name="Becher S.A."/>
            <person name="Peddie C.J."/>
            <person name="Morgan H.W."/>
            <person name="Matthies D."/>
            <person name="Preiss L."/>
            <person name="Meier T."/>
            <person name="Brown S.D."/>
            <person name="Cook G.M."/>
        </authorList>
    </citation>
    <scope>NUCLEOTIDE SEQUENCE [LARGE SCALE GENOMIC DNA]</scope>
    <source>
        <strain evidence="3 5">TA2.A1</strain>
    </source>
</reference>
<accession>F5L7Q9</accession>
<sequence length="298" mass="34052">MNQMWLEALGKELKKVINTYQYPSLTSEIFTEDICDEWRSTLSGLPSSDEALKQVMTKQLHKSTIEEIEDAGQYLLFKVKLKHKGELYQVQLKLENLTWSIVSLHYIGNDTKKRLVWGINVALVFILLIGSWFMFQKWTEGAPAQTSLSTDDRSAAQNWDEKQFLNHIDDIQQAAKQHGYILMTEEEFNAALDDHAQQRIIAHLTENESEASEMEKTESEPQAGETKSPEEMVELAIQPGMTSPDIAAQLVEKGLARNEREVLQLFRKLGVDKNIRSGTYQIPSNATYMEIINILTSR</sequence>
<evidence type="ECO:0000256" key="1">
    <source>
        <dbReference type="SAM" id="MobiDB-lite"/>
    </source>
</evidence>
<evidence type="ECO:0000256" key="2">
    <source>
        <dbReference type="SAM" id="Phobius"/>
    </source>
</evidence>
<dbReference type="EMBL" id="CP082237">
    <property type="protein sequence ID" value="QZT33340.1"/>
    <property type="molecule type" value="Genomic_DNA"/>
</dbReference>
<dbReference type="EMBL" id="AFCE01000143">
    <property type="protein sequence ID" value="EGL82635.1"/>
    <property type="molecule type" value="Genomic_DNA"/>
</dbReference>
<name>F5L7Q9_CALTT</name>
<keyword evidence="3" id="KW-0456">Lyase</keyword>
<dbReference type="Proteomes" id="UP000825179">
    <property type="component" value="Chromosome"/>
</dbReference>
<keyword evidence="2" id="KW-0812">Transmembrane</keyword>
<evidence type="ECO:0000313" key="3">
    <source>
        <dbReference type="EMBL" id="EGL82635.1"/>
    </source>
</evidence>
<evidence type="ECO:0000313" key="5">
    <source>
        <dbReference type="Proteomes" id="UP000010716"/>
    </source>
</evidence>
<keyword evidence="2" id="KW-1133">Transmembrane helix</keyword>
<dbReference type="RefSeq" id="WP_007505008.1">
    <property type="nucleotide sequence ID" value="NZ_AFCE01000143.1"/>
</dbReference>
<dbReference type="Proteomes" id="UP000010716">
    <property type="component" value="Unassembled WGS sequence"/>
</dbReference>
<evidence type="ECO:0000313" key="6">
    <source>
        <dbReference type="Proteomes" id="UP000825179"/>
    </source>
</evidence>
<organism evidence="3 5">
    <name type="scientific">Caldalkalibacillus thermarum (strain TA2.A1)</name>
    <dbReference type="NCBI Taxonomy" id="986075"/>
    <lineage>
        <taxon>Bacteria</taxon>
        <taxon>Bacillati</taxon>
        <taxon>Bacillota</taxon>
        <taxon>Bacilli</taxon>
        <taxon>Bacillales</taxon>
        <taxon>Bacillaceae</taxon>
        <taxon>Caldalkalibacillus</taxon>
    </lineage>
</organism>
<dbReference type="KEGG" id="cthu:HUR95_13840"/>
<keyword evidence="2" id="KW-0472">Membrane</keyword>
<dbReference type="OrthoDB" id="2138957at2"/>
<dbReference type="AlphaFoldDB" id="F5L7Q9"/>
<protein>
    <submittedName>
        <fullName evidence="3">Aminodeoxychorismate lyase</fullName>
    </submittedName>
    <submittedName>
        <fullName evidence="4">Endolytic transglycosylase MltG</fullName>
    </submittedName>
</protein>